<dbReference type="Pfam" id="PF06250">
    <property type="entry name" value="YhcG_C"/>
    <property type="match status" value="1"/>
</dbReference>
<proteinExistence type="predicted"/>
<dbReference type="PANTHER" id="PTHR30547:SF0">
    <property type="entry name" value="BLR8175 PROTEIN"/>
    <property type="match status" value="1"/>
</dbReference>
<evidence type="ECO:0000313" key="3">
    <source>
        <dbReference type="EMBL" id="NYE70941.1"/>
    </source>
</evidence>
<protein>
    <submittedName>
        <fullName evidence="3">Putative nuclease of restriction endonuclease-like (RecB) superfamily</fullName>
    </submittedName>
</protein>
<dbReference type="InterPro" id="IPR053148">
    <property type="entry name" value="PD-DEXK-like_domain"/>
</dbReference>
<keyword evidence="3" id="KW-0255">Endonuclease</keyword>
<keyword evidence="3" id="KW-0540">Nuclease</keyword>
<dbReference type="Pfam" id="PF17761">
    <property type="entry name" value="DUF1016_N"/>
    <property type="match status" value="1"/>
</dbReference>
<dbReference type="InterPro" id="IPR041527">
    <property type="entry name" value="YhcG_N"/>
</dbReference>
<dbReference type="EMBL" id="JACCBU010000001">
    <property type="protein sequence ID" value="NYE70941.1"/>
    <property type="molecule type" value="Genomic_DNA"/>
</dbReference>
<dbReference type="GO" id="GO:0003676">
    <property type="term" value="F:nucleic acid binding"/>
    <property type="evidence" value="ECO:0007669"/>
    <property type="project" value="InterPro"/>
</dbReference>
<keyword evidence="3" id="KW-0378">Hydrolase</keyword>
<name>A0A7Y9I6K7_9ACTN</name>
<gene>
    <name evidence="3" type="ORF">BKA15_002270</name>
</gene>
<dbReference type="Proteomes" id="UP000569914">
    <property type="component" value="Unassembled WGS sequence"/>
</dbReference>
<dbReference type="AlphaFoldDB" id="A0A7Y9I6K7"/>
<reference evidence="3 4" key="1">
    <citation type="submission" date="2020-07" db="EMBL/GenBank/DDBJ databases">
        <title>Sequencing the genomes of 1000 actinobacteria strains.</title>
        <authorList>
            <person name="Klenk H.-P."/>
        </authorList>
    </citation>
    <scope>NUCLEOTIDE SEQUENCE [LARGE SCALE GENOMIC DNA]</scope>
    <source>
        <strain evidence="3 4">DSM 22083</strain>
    </source>
</reference>
<sequence length="356" mass="40392">MLMHEKVPGLIDPPEGYGDWLTELKGRIHTAQQRAALAVNTELLKLYWQIGRDILDRQAEQGWGAKVIDRLSRDLREAFPEMKGFSSRNLRYMRDFAKAWPNSEIWQQTAAKLPWGHNMVLVDRVRSVDERIAYARAALEHGWSRNILEIQIEARAIERRGKAVTNFERTLPAASSDLAREALKDPYKLDFLGLGEDAQERAIEQAIVDHVTEFLLELGAGFAYVGRQIHLEVGGDDFFLDLLFYHLHLRCYVAIEIKAGRFKPEHMGQLGFYMTVIDADVKHASDGPTIGLLLCKTKNEVVAEYALRDTSRPLGIAEYRLIESLPEPLQTNLPTVEQLERELQEGGVMQDGAGDD</sequence>
<dbReference type="InterPro" id="IPR011856">
    <property type="entry name" value="tRNA_endonuc-like_dom_sf"/>
</dbReference>
<evidence type="ECO:0000259" key="2">
    <source>
        <dbReference type="Pfam" id="PF17761"/>
    </source>
</evidence>
<comment type="caution">
    <text evidence="3">The sequence shown here is derived from an EMBL/GenBank/DDBJ whole genome shotgun (WGS) entry which is preliminary data.</text>
</comment>
<feature type="domain" description="YhcG PDDEXK nuclease" evidence="1">
    <location>
        <begin position="181"/>
        <end position="334"/>
    </location>
</feature>
<dbReference type="PANTHER" id="PTHR30547">
    <property type="entry name" value="UNCHARACTERIZED PROTEIN YHCG-RELATED"/>
    <property type="match status" value="1"/>
</dbReference>
<dbReference type="InterPro" id="IPR009362">
    <property type="entry name" value="YhcG_C"/>
</dbReference>
<organism evidence="3 4">
    <name type="scientific">Microlunatus parietis</name>
    <dbReference type="NCBI Taxonomy" id="682979"/>
    <lineage>
        <taxon>Bacteria</taxon>
        <taxon>Bacillati</taxon>
        <taxon>Actinomycetota</taxon>
        <taxon>Actinomycetes</taxon>
        <taxon>Propionibacteriales</taxon>
        <taxon>Propionibacteriaceae</taxon>
        <taxon>Microlunatus</taxon>
    </lineage>
</organism>
<dbReference type="Gene3D" id="3.40.1350.10">
    <property type="match status" value="1"/>
</dbReference>
<dbReference type="GO" id="GO:0004519">
    <property type="term" value="F:endonuclease activity"/>
    <property type="evidence" value="ECO:0007669"/>
    <property type="project" value="UniProtKB-KW"/>
</dbReference>
<feature type="domain" description="YhcG N-terminal" evidence="2">
    <location>
        <begin position="24"/>
        <end position="159"/>
    </location>
</feature>
<keyword evidence="4" id="KW-1185">Reference proteome</keyword>
<evidence type="ECO:0000259" key="1">
    <source>
        <dbReference type="Pfam" id="PF06250"/>
    </source>
</evidence>
<evidence type="ECO:0000313" key="4">
    <source>
        <dbReference type="Proteomes" id="UP000569914"/>
    </source>
</evidence>
<accession>A0A7Y9I6K7</accession>